<reference evidence="4" key="1">
    <citation type="journal article" date="2019" name="Sci. Rep.">
        <title>Draft genome of Tanacetum cinerariifolium, the natural source of mosquito coil.</title>
        <authorList>
            <person name="Yamashiro T."/>
            <person name="Shiraishi A."/>
            <person name="Satake H."/>
            <person name="Nakayama K."/>
        </authorList>
    </citation>
    <scope>NUCLEOTIDE SEQUENCE</scope>
</reference>
<feature type="region of interest" description="Disordered" evidence="2">
    <location>
        <begin position="318"/>
        <end position="379"/>
    </location>
</feature>
<feature type="compositionally biased region" description="Low complexity" evidence="2">
    <location>
        <begin position="43"/>
        <end position="59"/>
    </location>
</feature>
<feature type="compositionally biased region" description="Gly residues" evidence="2">
    <location>
        <begin position="345"/>
        <end position="366"/>
    </location>
</feature>
<organism evidence="4">
    <name type="scientific">Tanacetum cinerariifolium</name>
    <name type="common">Dalmatian daisy</name>
    <name type="synonym">Chrysanthemum cinerariifolium</name>
    <dbReference type="NCBI Taxonomy" id="118510"/>
    <lineage>
        <taxon>Eukaryota</taxon>
        <taxon>Viridiplantae</taxon>
        <taxon>Streptophyta</taxon>
        <taxon>Embryophyta</taxon>
        <taxon>Tracheophyta</taxon>
        <taxon>Spermatophyta</taxon>
        <taxon>Magnoliopsida</taxon>
        <taxon>eudicotyledons</taxon>
        <taxon>Gunneridae</taxon>
        <taxon>Pentapetalae</taxon>
        <taxon>asterids</taxon>
        <taxon>campanulids</taxon>
        <taxon>Asterales</taxon>
        <taxon>Asteraceae</taxon>
        <taxon>Asteroideae</taxon>
        <taxon>Anthemideae</taxon>
        <taxon>Anthemidinae</taxon>
        <taxon>Tanacetum</taxon>
    </lineage>
</organism>
<protein>
    <recommendedName>
        <fullName evidence="3">Reverse transcriptase Ty1/copia-type domain-containing protein</fullName>
    </recommendedName>
</protein>
<accession>A0A699GQI5</accession>
<dbReference type="EMBL" id="BKCJ010032805">
    <property type="protein sequence ID" value="GEV74192.1"/>
    <property type="molecule type" value="Genomic_DNA"/>
</dbReference>
<evidence type="ECO:0000313" key="4">
    <source>
        <dbReference type="EMBL" id="GEV74192.1"/>
    </source>
</evidence>
<evidence type="ECO:0000256" key="1">
    <source>
        <dbReference type="SAM" id="Coils"/>
    </source>
</evidence>
<feature type="domain" description="Reverse transcriptase Ty1/copia-type" evidence="3">
    <location>
        <begin position="1432"/>
        <end position="1497"/>
    </location>
</feature>
<feature type="coiled-coil region" evidence="1">
    <location>
        <begin position="989"/>
        <end position="1016"/>
    </location>
</feature>
<sequence length="1557" mass="173923">MHGRVLGHLQDEFFSLVTVPATTPTIDPPVTYDDTLLIPTETPTISPITSTIPPTAPTTHYTSPFIHTDSSDDDTPNTPPSPTHEIPPVEVAPPTGQILPTPFGRDSPSYSLNTSLDSSLDALFDSSPGHSFLDHSSPALPSGMRSSHQYKVFLIDLLLLSRDHIILLLWVLLSWGIDARVMVETVAREEVETSAKGTVELRYDRVTHPVVSDDIHEPVQDEGAIEVTYETLGNMRDQGHKIVAMGQQCDVLSKRVSELEWDNTRLRVSSSSALLGICKSYLLGTMMIMPNTQSGATMTHEAVSELIARRVVETLEAQDASRNLEPLAEGGDEQGGENGDDYKGGNRGGDGNGNGNRGVNGNGNGGENENRNDNGNIGGNGYENHNVKFGGFMPVAREYTYQDFLKCQPLNFKGAEGVGFTHEEDKVKRFIGGLPDNIQGNVITAKPTRLQDAIRIANNLMDQKLKAYARGFENKRRFNNNLRDNRRSFASSTFSALLDVAPSTLDTSYVVKLIDGRILDTNVILRGCTLGLLGHPFNIDLMLVELCSFDVIVGMDWLAKYHAMIVCDEKIIRIPYGDEVLIIRALELILLRTLKIYTKESRLLVKDLLLPSQVDAVVQVVSVVQIVKTVSIKVSTVMYKLRLLMRIKQYFLMTDYSLWEVILNGDSPIPIRVIKGVVQPVAHTTAEQRLARKNELKARGTLLMALPDKHQLKYNIHKDAKTLMEAIEISFGGNKETKKVQKTLLKQQYENFTCSSSESLDQIHDRPQKLISQLEILGESLSQEDINLKFLRSLSTEWRTHTLIWRNKTDLEEQSLDDLFNSLKIYEAEVKSSSSASTSTQNIAFVSSQNTDNTNEPVSAVASVSDASAKIPVSALPNVDTLSNVVIYSFFASKSNIPQLDNNDLKKIDADDLEEMDLKWQMAMKGHFAREYRSPKDTRRNVAAEPQRRNVLVETSTSNALVSQYDGMGSYDLSFQVEEDPNNYALMAFTSSSSENEKAEQERDDLKLKLEKFQTFSKNLSQLLASQTNDKTGLGYNTYVFTSSMFDCDEMFTSETVDSLPASPIYDRYYSGDAYHDVHPPYTGTFMPPKPDLVFHDAPNVYETVHTAFNVEFSPTKPDKDLSHTHRPLAPIIEKMAHTPARNHAQRGTKQQYARLTLPNPQRHVIPIIVLTKSKLVPITAAGPVTAAVLKPYVTRPRPAKTVVTKPHSPPRSHINRSPSPKASNFPLKVTAVKVPQAEAVNTACYVQNTVLVTKPQNKTFYELLLGRTPSIGLMRPFGCPVTILNTLDPLGKFDGKVDEGFLVGYSNADGNAAFEVMEPKFEREKPESEVHVSLSSSAQTKKHDDKTKRERLKARVITNTFSAAGPFYAAVSPTHGKYSYVDISQYPNDPNMPKLEDITYFNDEEDVSAEADFINLETTITEELLQFKMQKVWVLVDLPNGKRAIGTKWVFRNKKDERGIIVRNNAQLVTQGHTQKEGIDYEEVFAPVARIEAIRKRYMFVNLQDLRTLIILTRFTKWSRHYMDYINLLELEISKSLSLSIMPPCDLVSPPSCSRS</sequence>
<dbReference type="Pfam" id="PF07727">
    <property type="entry name" value="RVT_2"/>
    <property type="match status" value="1"/>
</dbReference>
<dbReference type="PANTHER" id="PTHR15503:SF45">
    <property type="entry name" value="RNA-DIRECTED DNA POLYMERASE HOMOLOG"/>
    <property type="match status" value="1"/>
</dbReference>
<comment type="caution">
    <text evidence="4">The sequence shown here is derived from an EMBL/GenBank/DDBJ whole genome shotgun (WGS) entry which is preliminary data.</text>
</comment>
<proteinExistence type="predicted"/>
<dbReference type="Pfam" id="PF08284">
    <property type="entry name" value="RVP_2"/>
    <property type="match status" value="1"/>
</dbReference>
<dbReference type="InterPro" id="IPR021109">
    <property type="entry name" value="Peptidase_aspartic_dom_sf"/>
</dbReference>
<feature type="compositionally biased region" description="Acidic residues" evidence="2">
    <location>
        <begin position="330"/>
        <end position="339"/>
    </location>
</feature>
<feature type="region of interest" description="Disordered" evidence="2">
    <location>
        <begin position="1200"/>
        <end position="1223"/>
    </location>
</feature>
<evidence type="ECO:0000259" key="3">
    <source>
        <dbReference type="Pfam" id="PF07727"/>
    </source>
</evidence>
<name>A0A699GQI5_TANCI</name>
<dbReference type="PANTHER" id="PTHR15503">
    <property type="entry name" value="LDOC1 RELATED"/>
    <property type="match status" value="1"/>
</dbReference>
<dbReference type="Gene3D" id="2.40.70.10">
    <property type="entry name" value="Acid Proteases"/>
    <property type="match status" value="1"/>
</dbReference>
<dbReference type="CDD" id="cd00303">
    <property type="entry name" value="retropepsin_like"/>
    <property type="match status" value="1"/>
</dbReference>
<feature type="region of interest" description="Disordered" evidence="2">
    <location>
        <begin position="43"/>
        <end position="104"/>
    </location>
</feature>
<dbReference type="Pfam" id="PF14223">
    <property type="entry name" value="Retrotran_gag_2"/>
    <property type="match status" value="1"/>
</dbReference>
<dbReference type="InterPro" id="IPR032567">
    <property type="entry name" value="RTL1-rel"/>
</dbReference>
<evidence type="ECO:0000256" key="2">
    <source>
        <dbReference type="SAM" id="MobiDB-lite"/>
    </source>
</evidence>
<feature type="region of interest" description="Disordered" evidence="2">
    <location>
        <begin position="1325"/>
        <end position="1350"/>
    </location>
</feature>
<gene>
    <name evidence="4" type="ORF">Tci_146169</name>
</gene>
<keyword evidence="1" id="KW-0175">Coiled coil</keyword>
<dbReference type="InterPro" id="IPR013103">
    <property type="entry name" value="RVT_2"/>
</dbReference>